<evidence type="ECO:0000313" key="1">
    <source>
        <dbReference type="EMBL" id="HAE9697320.1"/>
    </source>
</evidence>
<comment type="caution">
    <text evidence="1">The sequence shown here is derived from an EMBL/GenBank/DDBJ whole genome shotgun (WGS) entry which is preliminary data.</text>
</comment>
<protein>
    <submittedName>
        <fullName evidence="1">Barnase inhibitor</fullName>
    </submittedName>
</protein>
<sequence length="26" mass="3091">MKMITLSIDLKEINGVIEFHNKFKQL</sequence>
<dbReference type="EMBL" id="DAATPV010000136">
    <property type="protein sequence ID" value="HAE9697320.1"/>
    <property type="molecule type" value="Genomic_DNA"/>
</dbReference>
<proteinExistence type="predicted"/>
<gene>
    <name evidence="1" type="ORF">G4W05_004470</name>
</gene>
<reference evidence="1" key="2">
    <citation type="submission" date="2018-07" db="EMBL/GenBank/DDBJ databases">
        <authorList>
            <consortium name="NCBI Pathogen Detection Project"/>
        </authorList>
    </citation>
    <scope>NUCLEOTIDE SEQUENCE</scope>
    <source>
        <strain evidence="1">Salmonella enterica</strain>
    </source>
</reference>
<name>A0A739QLG2_SALDE</name>
<dbReference type="AlphaFoldDB" id="A0A739QLG2"/>
<reference evidence="1" key="1">
    <citation type="journal article" date="2018" name="Genome Biol.">
        <title>SKESA: strategic k-mer extension for scrupulous assemblies.</title>
        <authorList>
            <person name="Souvorov A."/>
            <person name="Agarwala R."/>
            <person name="Lipman D.J."/>
        </authorList>
    </citation>
    <scope>NUCLEOTIDE SEQUENCE</scope>
    <source>
        <strain evidence="1">Salmonella enterica</strain>
    </source>
</reference>
<organism evidence="1">
    <name type="scientific">Salmonella derby</name>
    <dbReference type="NCBI Taxonomy" id="28144"/>
    <lineage>
        <taxon>Bacteria</taxon>
        <taxon>Pseudomonadati</taxon>
        <taxon>Pseudomonadota</taxon>
        <taxon>Gammaproteobacteria</taxon>
        <taxon>Enterobacterales</taxon>
        <taxon>Enterobacteriaceae</taxon>
        <taxon>Salmonella</taxon>
    </lineage>
</organism>
<feature type="non-terminal residue" evidence="1">
    <location>
        <position position="26"/>
    </location>
</feature>
<accession>A0A739QLG2</accession>